<evidence type="ECO:0000259" key="2">
    <source>
        <dbReference type="PROSITE" id="PS50191"/>
    </source>
</evidence>
<dbReference type="Gene3D" id="3.40.525.10">
    <property type="entry name" value="CRAL-TRIO lipid binding domain"/>
    <property type="match status" value="1"/>
</dbReference>
<dbReference type="OrthoDB" id="75724at2759"/>
<evidence type="ECO:0000256" key="1">
    <source>
        <dbReference type="SAM" id="Phobius"/>
    </source>
</evidence>
<reference evidence="3 4" key="1">
    <citation type="submission" date="2015-12" db="EMBL/GenBank/DDBJ databases">
        <title>The genome of Folsomia candida.</title>
        <authorList>
            <person name="Faddeeva A."/>
            <person name="Derks M.F."/>
            <person name="Anvar Y."/>
            <person name="Smit S."/>
            <person name="Van Straalen N."/>
            <person name="Roelofs D."/>
        </authorList>
    </citation>
    <scope>NUCLEOTIDE SEQUENCE [LARGE SCALE GENOMIC DNA]</scope>
    <source>
        <strain evidence="3 4">VU population</strain>
        <tissue evidence="3">Whole body</tissue>
    </source>
</reference>
<feature type="domain" description="CRAL-TRIO" evidence="2">
    <location>
        <begin position="1"/>
        <end position="97"/>
    </location>
</feature>
<comment type="caution">
    <text evidence="3">The sequence shown here is derived from an EMBL/GenBank/DDBJ whole genome shotgun (WGS) entry which is preliminary data.</text>
</comment>
<evidence type="ECO:0000313" key="4">
    <source>
        <dbReference type="Proteomes" id="UP000198287"/>
    </source>
</evidence>
<gene>
    <name evidence="3" type="ORF">Fcan01_17633</name>
</gene>
<dbReference type="AlphaFoldDB" id="A0A226DST3"/>
<dbReference type="InterPro" id="IPR036865">
    <property type="entry name" value="CRAL-TRIO_dom_sf"/>
</dbReference>
<feature type="transmembrane region" description="Helical" evidence="1">
    <location>
        <begin position="22"/>
        <end position="40"/>
    </location>
</feature>
<keyword evidence="1" id="KW-0472">Membrane</keyword>
<dbReference type="InterPro" id="IPR001251">
    <property type="entry name" value="CRAL-TRIO_dom"/>
</dbReference>
<dbReference type="SUPFAM" id="SSF52087">
    <property type="entry name" value="CRAL/TRIO domain"/>
    <property type="match status" value="1"/>
</dbReference>
<dbReference type="Pfam" id="PF00650">
    <property type="entry name" value="CRAL_TRIO"/>
    <property type="match status" value="1"/>
</dbReference>
<keyword evidence="4" id="KW-1185">Reference proteome</keyword>
<keyword evidence="1" id="KW-0812">Transmembrane</keyword>
<dbReference type="PROSITE" id="PS50191">
    <property type="entry name" value="CRAL_TRIO"/>
    <property type="match status" value="1"/>
</dbReference>
<sequence length="129" mass="14760">MDTDGLGFNHARQLSYDFVKKLFAVMVYSSPIRFVCYVLYNSSYLMEKIYSVVKYAIPERARKDVYVIKKDLTVIHGMVPDKQFLPTCIGGDIQNDVTFQDDAEQAAFEDLTLQNLATDLQREFGVGKK</sequence>
<evidence type="ECO:0000313" key="3">
    <source>
        <dbReference type="EMBL" id="OXA47276.1"/>
    </source>
</evidence>
<protein>
    <submittedName>
        <fullName evidence="3">Clavesin-2</fullName>
    </submittedName>
</protein>
<name>A0A226DST3_FOLCA</name>
<accession>A0A226DST3</accession>
<dbReference type="EMBL" id="LNIX01000013">
    <property type="protein sequence ID" value="OXA47276.1"/>
    <property type="molecule type" value="Genomic_DNA"/>
</dbReference>
<dbReference type="Proteomes" id="UP000198287">
    <property type="component" value="Unassembled WGS sequence"/>
</dbReference>
<keyword evidence="1" id="KW-1133">Transmembrane helix</keyword>
<proteinExistence type="predicted"/>
<organism evidence="3 4">
    <name type="scientific">Folsomia candida</name>
    <name type="common">Springtail</name>
    <dbReference type="NCBI Taxonomy" id="158441"/>
    <lineage>
        <taxon>Eukaryota</taxon>
        <taxon>Metazoa</taxon>
        <taxon>Ecdysozoa</taxon>
        <taxon>Arthropoda</taxon>
        <taxon>Hexapoda</taxon>
        <taxon>Collembola</taxon>
        <taxon>Entomobryomorpha</taxon>
        <taxon>Isotomoidea</taxon>
        <taxon>Isotomidae</taxon>
        <taxon>Proisotominae</taxon>
        <taxon>Folsomia</taxon>
    </lineage>
</organism>